<dbReference type="Pfam" id="PF04254">
    <property type="entry name" value="DUF432"/>
    <property type="match status" value="1"/>
</dbReference>
<name>A0A7J3M0U3_ARCFL</name>
<gene>
    <name evidence="1" type="ORF">ENT52_01830</name>
</gene>
<proteinExistence type="predicted"/>
<reference evidence="1" key="1">
    <citation type="journal article" date="2020" name="mSystems">
        <title>Genome- and Community-Level Interaction Insights into Carbon Utilization and Element Cycling Functions of Hydrothermarchaeota in Hydrothermal Sediment.</title>
        <authorList>
            <person name="Zhou Z."/>
            <person name="Liu Y."/>
            <person name="Xu W."/>
            <person name="Pan J."/>
            <person name="Luo Z.H."/>
            <person name="Li M."/>
        </authorList>
    </citation>
    <scope>NUCLEOTIDE SEQUENCE [LARGE SCALE GENOMIC DNA]</scope>
    <source>
        <strain evidence="1">SpSt-587</strain>
    </source>
</reference>
<sequence>MIIPPRSPEDLNRWWNGKELYIVQENSNVYGSYKLSNLNISVRDLRVWVEKDGLYRYRRKLGSAEVEKIFLNDHDVILNPVEPVNLPRSITNYLFIQFSKPIFVEPVSSAEVYLTFPIEIGVFVAKGYDLEDVDVFSFVKPKYALYGEPRGGVIARFWQSDVFSKPPNADFLEKGIMKLKIYNLSGLWVEVNKVVFDVYAMKIYYSSNVVSSIAEMKIHSRKVAETSFIDEPMFEGMKKAIELYVARRIPILSTKFTMEWGL</sequence>
<protein>
    <submittedName>
        <fullName evidence="1">DUF432 domain-containing protein</fullName>
    </submittedName>
</protein>
<evidence type="ECO:0000313" key="1">
    <source>
        <dbReference type="EMBL" id="HGT82453.1"/>
    </source>
</evidence>
<dbReference type="EMBL" id="DSYZ01000043">
    <property type="protein sequence ID" value="HGT82453.1"/>
    <property type="molecule type" value="Genomic_DNA"/>
</dbReference>
<dbReference type="PIRSF" id="PIRSF019202">
    <property type="entry name" value="UCP019202"/>
    <property type="match status" value="1"/>
</dbReference>
<dbReference type="InterPro" id="IPR007366">
    <property type="entry name" value="DUF432"/>
</dbReference>
<organism evidence="1">
    <name type="scientific">Archaeoglobus fulgidus</name>
    <dbReference type="NCBI Taxonomy" id="2234"/>
    <lineage>
        <taxon>Archaea</taxon>
        <taxon>Methanobacteriati</taxon>
        <taxon>Methanobacteriota</taxon>
        <taxon>Archaeoglobi</taxon>
        <taxon>Archaeoglobales</taxon>
        <taxon>Archaeoglobaceae</taxon>
        <taxon>Archaeoglobus</taxon>
    </lineage>
</organism>
<accession>A0A7J3M0U3</accession>
<comment type="caution">
    <text evidence="1">The sequence shown here is derived from an EMBL/GenBank/DDBJ whole genome shotgun (WGS) entry which is preliminary data.</text>
</comment>
<dbReference type="AlphaFoldDB" id="A0A7J3M0U3"/>